<keyword evidence="3" id="KW-1227">Viral tail protein</keyword>
<evidence type="ECO:0000256" key="2">
    <source>
        <dbReference type="ARBA" id="ARBA00022595"/>
    </source>
</evidence>
<dbReference type="Pfam" id="PF04984">
    <property type="entry name" value="Phage_sheath_1"/>
    <property type="match status" value="1"/>
</dbReference>
<dbReference type="InterPro" id="IPR020287">
    <property type="entry name" value="Tail_sheath_C"/>
</dbReference>
<dbReference type="InterPro" id="IPR035326">
    <property type="entry name" value="Beta_sandwich_Seath"/>
</dbReference>
<dbReference type="GO" id="GO:0099000">
    <property type="term" value="P:symbiont genome ejection through host cell envelope, contractile tail mechanism"/>
    <property type="evidence" value="ECO:0007669"/>
    <property type="project" value="UniProtKB-KW"/>
</dbReference>
<proteinExistence type="inferred from homology"/>
<gene>
    <name evidence="13" type="ORF">Sf20_gp23</name>
</gene>
<dbReference type="Gene3D" id="3.40.50.11780">
    <property type="match status" value="1"/>
</dbReference>
<evidence type="ECO:0000256" key="4">
    <source>
        <dbReference type="ARBA" id="ARBA00022766"/>
    </source>
</evidence>
<evidence type="ECO:0000256" key="7">
    <source>
        <dbReference type="ARBA" id="ARBA00023296"/>
    </source>
</evidence>
<evidence type="ECO:0000256" key="5">
    <source>
        <dbReference type="ARBA" id="ARBA00023003"/>
    </source>
</evidence>
<keyword evidence="5" id="KW-0946">Virion</keyword>
<feature type="domain" description="Tail sheath protein subtilisin-like" evidence="8">
    <location>
        <begin position="369"/>
        <end position="547"/>
    </location>
</feature>
<keyword evidence="4" id="KW-1242">Viral contractile tail ejection system</keyword>
<keyword evidence="6" id="KW-1171">Viral genome ejection through host cell envelope</keyword>
<organism evidence="13 14">
    <name type="scientific">Shigella phage Sf20</name>
    <dbReference type="NCBI Taxonomy" id="2024307"/>
    <lineage>
        <taxon>Viruses</taxon>
        <taxon>Duplodnaviria</taxon>
        <taxon>Heunggongvirae</taxon>
        <taxon>Uroviricota</taxon>
        <taxon>Caudoviricetes</taxon>
        <taxon>Pantevenvirales</taxon>
        <taxon>Straboviridae</taxon>
        <taxon>Krischvirus</taxon>
        <taxon>Krischvirus RB49</taxon>
    </lineage>
</organism>
<keyword evidence="5" id="KW-1229">Viral tail sheath protein</keyword>
<feature type="domain" description="Tail sheath protein Gp18-like" evidence="12">
    <location>
        <begin position="24"/>
        <end position="83"/>
    </location>
</feature>
<keyword evidence="7" id="KW-1160">Virus entry into host cell</keyword>
<dbReference type="InterPro" id="IPR054564">
    <property type="entry name" value="Gp18_domIII_N"/>
</dbReference>
<dbReference type="InterPro" id="IPR054565">
    <property type="entry name" value="Gp18-like_dom_I"/>
</dbReference>
<feature type="domain" description="Phage tail sheath protein-like beta-sandwich" evidence="9">
    <location>
        <begin position="217"/>
        <end position="343"/>
    </location>
</feature>
<sequence>MTLLSPGFETKETTLSTTIVQSATGRAALVGKFQWGPAFQIIQVTNEVELVNKFGQPDNNTADYFMSGANFLQYGNDLRVVRVLNKEKAKNATALAGNVEFEITNEGSNYEVGDTIKIKHNRQDIETAGKVTKVDGDGKVKGVFIPTGKIIAHAKAIGVYPELDGGWTAEFTSSSGNGSAALSVTKIVTDSGLLLTDLETSRANITNQTFLTKLQKYDMPAVSAIYAGEIGNSLEVEILARSAFSGAVAPELTMYPFGGTRAAARNLIPYAPQNDNQYAFIVRRDGVVVESYVLSTLKGDKDVYGNSIYMDDFFARGSSQYIYATAQGWVDGFSGIISLAGGVSANEATTGGVGADPFIGAMMQGWDLFAERESIHVNLLIAGACAGEGDAFSTVQKHAVSIGDERQDCLVMVSPPRSTVVNIPVTTAIDNLIAWREGSGNYNENNMNINTTYAVIDGNYKYQYDKYNDVNRWVPLAADIAGLCARTDAVSQPWMSPAGYNRGQIMNVVKLAIEPRKAHRDRLYQAAINPVIGAGGEGFILMGDKTATTVPSPFDRINVRRLFNMLKKNIGDSSKYKLFENNDNFTRASFRMEVSQYLSTIRSLGGIYDFRVQCDTTNNTPDVIDRNEFVASMFIKPAKSINYIMLNFTAVATGSDFDEIIGPANQA</sequence>
<comment type="similarity">
    <text evidence="1">Belongs to the myoviridae tail sheath protein family.</text>
</comment>
<dbReference type="Gene3D" id="2.40.10.380">
    <property type="match status" value="1"/>
</dbReference>
<dbReference type="GO" id="GO:0098027">
    <property type="term" value="C:virus tail, sheath"/>
    <property type="evidence" value="ECO:0007669"/>
    <property type="project" value="UniProtKB-KW"/>
</dbReference>
<evidence type="ECO:0000259" key="12">
    <source>
        <dbReference type="Pfam" id="PF22671"/>
    </source>
</evidence>
<keyword evidence="2" id="KW-1162">Viral penetration into host cytoplasm</keyword>
<feature type="domain" description="Tail sheath protein C-terminal" evidence="10">
    <location>
        <begin position="550"/>
        <end position="649"/>
    </location>
</feature>
<dbReference type="Pfam" id="PF22639">
    <property type="entry name" value="Gp18_dom_I"/>
    <property type="match status" value="1"/>
</dbReference>
<reference evidence="13 14" key="1">
    <citation type="submission" date="2017-06" db="EMBL/GenBank/DDBJ databases">
        <title>The isolation and characterization of 16 novel Shigella-infecting phages from the environment.</title>
        <authorList>
            <person name="Doore S.M."/>
            <person name="Schrad J.R."/>
            <person name="Dover J.A."/>
            <person name="Parent K.N."/>
        </authorList>
    </citation>
    <scope>NUCLEOTIDE SEQUENCE [LARGE SCALE GENOMIC DNA]</scope>
</reference>
<evidence type="ECO:0000259" key="11">
    <source>
        <dbReference type="Pfam" id="PF22639"/>
    </source>
</evidence>
<dbReference type="Pfam" id="PF17481">
    <property type="entry name" value="Phage_sheath_domII"/>
    <property type="match status" value="1"/>
</dbReference>
<dbReference type="Pfam" id="PF22671">
    <property type="entry name" value="Gp18_domIII_N"/>
    <property type="match status" value="1"/>
</dbReference>
<evidence type="ECO:0000259" key="8">
    <source>
        <dbReference type="Pfam" id="PF04984"/>
    </source>
</evidence>
<dbReference type="Proteomes" id="UP000240841">
    <property type="component" value="Segment"/>
</dbReference>
<feature type="domain" description="Tail sheath protein Gp18-like" evidence="11">
    <location>
        <begin position="97"/>
        <end position="188"/>
    </location>
</feature>
<evidence type="ECO:0000256" key="6">
    <source>
        <dbReference type="ARBA" id="ARBA00023009"/>
    </source>
</evidence>
<dbReference type="PANTHER" id="PTHR35861:SF1">
    <property type="entry name" value="PHAGE TAIL SHEATH PROTEIN"/>
    <property type="match status" value="1"/>
</dbReference>
<evidence type="ECO:0000313" key="14">
    <source>
        <dbReference type="Proteomes" id="UP000240841"/>
    </source>
</evidence>
<dbReference type="InterPro" id="IPR035089">
    <property type="entry name" value="Phage_sheath_subtilisin"/>
</dbReference>
<evidence type="ECO:0000259" key="10">
    <source>
        <dbReference type="Pfam" id="PF17482"/>
    </source>
</evidence>
<evidence type="ECO:0000256" key="3">
    <source>
        <dbReference type="ARBA" id="ARBA00022732"/>
    </source>
</evidence>
<dbReference type="Pfam" id="PF17482">
    <property type="entry name" value="Phage_sheath_1C"/>
    <property type="match status" value="1"/>
</dbReference>
<dbReference type="PANTHER" id="PTHR35861">
    <property type="match status" value="1"/>
</dbReference>
<accession>A0A2K9VNB8</accession>
<protein>
    <submittedName>
        <fullName evidence="13">Tail sheath protein</fullName>
    </submittedName>
</protein>
<evidence type="ECO:0000259" key="9">
    <source>
        <dbReference type="Pfam" id="PF17481"/>
    </source>
</evidence>
<name>A0A2K9VNB8_9CAUD</name>
<dbReference type="EMBL" id="MF327006">
    <property type="protein sequence ID" value="AUV63842.1"/>
    <property type="molecule type" value="Genomic_DNA"/>
</dbReference>
<evidence type="ECO:0000313" key="13">
    <source>
        <dbReference type="EMBL" id="AUV63842.1"/>
    </source>
</evidence>
<evidence type="ECO:0000256" key="1">
    <source>
        <dbReference type="ARBA" id="ARBA00008005"/>
    </source>
</evidence>
<dbReference type="InterPro" id="IPR052042">
    <property type="entry name" value="Tail_sheath_structural"/>
</dbReference>